<reference evidence="2" key="1">
    <citation type="journal article" date="2020" name="Nat. Commun.">
        <title>Large-scale genome sequencing of mycorrhizal fungi provides insights into the early evolution of symbiotic traits.</title>
        <authorList>
            <person name="Miyauchi S."/>
            <person name="Kiss E."/>
            <person name="Kuo A."/>
            <person name="Drula E."/>
            <person name="Kohler A."/>
            <person name="Sanchez-Garcia M."/>
            <person name="Morin E."/>
            <person name="Andreopoulos B."/>
            <person name="Barry K.W."/>
            <person name="Bonito G."/>
            <person name="Buee M."/>
            <person name="Carver A."/>
            <person name="Chen C."/>
            <person name="Cichocki N."/>
            <person name="Clum A."/>
            <person name="Culley D."/>
            <person name="Crous P.W."/>
            <person name="Fauchery L."/>
            <person name="Girlanda M."/>
            <person name="Hayes R.D."/>
            <person name="Keri Z."/>
            <person name="LaButti K."/>
            <person name="Lipzen A."/>
            <person name="Lombard V."/>
            <person name="Magnuson J."/>
            <person name="Maillard F."/>
            <person name="Murat C."/>
            <person name="Nolan M."/>
            <person name="Ohm R.A."/>
            <person name="Pangilinan J."/>
            <person name="Pereira M.F."/>
            <person name="Perotto S."/>
            <person name="Peter M."/>
            <person name="Pfister S."/>
            <person name="Riley R."/>
            <person name="Sitrit Y."/>
            <person name="Stielow J.B."/>
            <person name="Szollosi G."/>
            <person name="Zifcakova L."/>
            <person name="Stursova M."/>
            <person name="Spatafora J.W."/>
            <person name="Tedersoo L."/>
            <person name="Vaario L.M."/>
            <person name="Yamada A."/>
            <person name="Yan M."/>
            <person name="Wang P."/>
            <person name="Xu J."/>
            <person name="Bruns T."/>
            <person name="Baldrian P."/>
            <person name="Vilgalys R."/>
            <person name="Dunand C."/>
            <person name="Henrissat B."/>
            <person name="Grigoriev I.V."/>
            <person name="Hibbett D."/>
            <person name="Nagy L.G."/>
            <person name="Martin F.M."/>
        </authorList>
    </citation>
    <scope>NUCLEOTIDE SEQUENCE</scope>
    <source>
        <strain evidence="2">UP504</strain>
    </source>
</reference>
<evidence type="ECO:0000256" key="1">
    <source>
        <dbReference type="SAM" id="MobiDB-lite"/>
    </source>
</evidence>
<proteinExistence type="predicted"/>
<dbReference type="EMBL" id="MU129167">
    <property type="protein sequence ID" value="KAF9505191.1"/>
    <property type="molecule type" value="Genomic_DNA"/>
</dbReference>
<evidence type="ECO:0000313" key="3">
    <source>
        <dbReference type="Proteomes" id="UP000886523"/>
    </source>
</evidence>
<comment type="caution">
    <text evidence="2">The sequence shown here is derived from an EMBL/GenBank/DDBJ whole genome shotgun (WGS) entry which is preliminary data.</text>
</comment>
<gene>
    <name evidence="2" type="ORF">BS47DRAFT_1400611</name>
</gene>
<accession>A0A9P6DIA5</accession>
<sequence>MSSMKTQDFRYYPGLQFRRGPDRRSSTKEERQRENDARRHVKQAQRAKDYAEADRSRNELEAIEKSKAEELRWEAETHVREVEQREREASQSHQSAPTVSSAPPPHHHHHLHPRPSSPATSGSAQHAPLPLPLALPRYLLNPLHLLLDFLMSMLHALWPLFGIPPALDSFISSLCCPSPEPRPVPMSQNPQEHLGVCLFPREATGKPQGSKNGDVILLHHCGTIGANEIGTEPPNRPDQTYSVEDTTTSMTLLVPTTTLLVMDSAKMTALPISTEDNPCCQELMGCNHCKVKGVLLTLCLPHPTWGWSLV</sequence>
<dbReference type="Proteomes" id="UP000886523">
    <property type="component" value="Unassembled WGS sequence"/>
</dbReference>
<organism evidence="2 3">
    <name type="scientific">Hydnum rufescens UP504</name>
    <dbReference type="NCBI Taxonomy" id="1448309"/>
    <lineage>
        <taxon>Eukaryota</taxon>
        <taxon>Fungi</taxon>
        <taxon>Dikarya</taxon>
        <taxon>Basidiomycota</taxon>
        <taxon>Agaricomycotina</taxon>
        <taxon>Agaricomycetes</taxon>
        <taxon>Cantharellales</taxon>
        <taxon>Hydnaceae</taxon>
        <taxon>Hydnum</taxon>
    </lineage>
</organism>
<name>A0A9P6DIA5_9AGAM</name>
<protein>
    <submittedName>
        <fullName evidence="2">Uncharacterized protein</fullName>
    </submittedName>
</protein>
<feature type="compositionally biased region" description="Basic and acidic residues" evidence="1">
    <location>
        <begin position="19"/>
        <end position="38"/>
    </location>
</feature>
<feature type="compositionally biased region" description="Basic and acidic residues" evidence="1">
    <location>
        <begin position="46"/>
        <end position="90"/>
    </location>
</feature>
<evidence type="ECO:0000313" key="2">
    <source>
        <dbReference type="EMBL" id="KAF9505191.1"/>
    </source>
</evidence>
<keyword evidence="3" id="KW-1185">Reference proteome</keyword>
<dbReference type="AlphaFoldDB" id="A0A9P6DIA5"/>
<feature type="region of interest" description="Disordered" evidence="1">
    <location>
        <begin position="1"/>
        <end position="126"/>
    </location>
</feature>